<feature type="compositionally biased region" description="Acidic residues" evidence="1">
    <location>
        <begin position="251"/>
        <end position="267"/>
    </location>
</feature>
<feature type="region of interest" description="Disordered" evidence="1">
    <location>
        <begin position="209"/>
        <end position="289"/>
    </location>
</feature>
<accession>A0A4Y9XVG4</accession>
<evidence type="ECO:0000256" key="1">
    <source>
        <dbReference type="SAM" id="MobiDB-lite"/>
    </source>
</evidence>
<organism evidence="2 3">
    <name type="scientific">Rhodofomes roseus</name>
    <dbReference type="NCBI Taxonomy" id="34475"/>
    <lineage>
        <taxon>Eukaryota</taxon>
        <taxon>Fungi</taxon>
        <taxon>Dikarya</taxon>
        <taxon>Basidiomycota</taxon>
        <taxon>Agaricomycotina</taxon>
        <taxon>Agaricomycetes</taxon>
        <taxon>Polyporales</taxon>
        <taxon>Rhodofomes</taxon>
    </lineage>
</organism>
<dbReference type="AlphaFoldDB" id="A0A4Y9XVG4"/>
<feature type="region of interest" description="Disordered" evidence="1">
    <location>
        <begin position="116"/>
        <end position="169"/>
    </location>
</feature>
<reference evidence="2 3" key="1">
    <citation type="submission" date="2019-01" db="EMBL/GenBank/DDBJ databases">
        <title>Genome sequencing of the rare red list fungi Fomitopsis rosea.</title>
        <authorList>
            <person name="Buettner E."/>
            <person name="Kellner H."/>
        </authorList>
    </citation>
    <scope>NUCLEOTIDE SEQUENCE [LARGE SCALE GENOMIC DNA]</scope>
    <source>
        <strain evidence="2 3">DSM 105464</strain>
    </source>
</reference>
<evidence type="ECO:0000313" key="3">
    <source>
        <dbReference type="Proteomes" id="UP000298390"/>
    </source>
</evidence>
<feature type="compositionally biased region" description="Low complexity" evidence="1">
    <location>
        <begin position="272"/>
        <end position="285"/>
    </location>
</feature>
<evidence type="ECO:0000313" key="2">
    <source>
        <dbReference type="EMBL" id="TFY53748.1"/>
    </source>
</evidence>
<feature type="compositionally biased region" description="Low complexity" evidence="1">
    <location>
        <begin position="238"/>
        <end position="250"/>
    </location>
</feature>
<dbReference type="EMBL" id="SEKV01000781">
    <property type="protein sequence ID" value="TFY53748.1"/>
    <property type="molecule type" value="Genomic_DNA"/>
</dbReference>
<proteinExistence type="predicted"/>
<dbReference type="Proteomes" id="UP000298390">
    <property type="component" value="Unassembled WGS sequence"/>
</dbReference>
<gene>
    <name evidence="2" type="ORF">EVJ58_g9277</name>
</gene>
<feature type="compositionally biased region" description="Basic residues" evidence="1">
    <location>
        <begin position="141"/>
        <end position="150"/>
    </location>
</feature>
<protein>
    <submittedName>
        <fullName evidence="2">Uncharacterized protein</fullName>
    </submittedName>
</protein>
<name>A0A4Y9XVG4_9APHY</name>
<sequence length="359" mass="39729">MPPATKSNKGKKRASVAEADRHEAGLNMLSLIFRTLPEGDAEPSDYADWAQRFCSTVDYSRGYDVTEKDIAPFVNSACERLSGLFPAPGEELPEWAKDVLGPGFDRMYAAFKKRAGASLKANPRAEPNVDLATGEQDEPPKKRRRIKRQSTVKTEKTPHPPKSPTPELLGAIMFMSRPCDRCAKMRRTVRQCKVRENIGSCDKCKHDKKGCHFNRPSSSTHEGANGNEEQSEPEEKCAAATDVAPAPGAGEPDEDIVDKESDPESEEERAAATDVAAATATGAEVAGEDSEDVMMQMPDFAFNLARQLAWLPGLSSLQITDLHVLRTEREIMFTRADIVEEAIRWNEEEEHKVMEEARP</sequence>
<feature type="region of interest" description="Disordered" evidence="1">
    <location>
        <begin position="1"/>
        <end position="21"/>
    </location>
</feature>
<comment type="caution">
    <text evidence="2">The sequence shown here is derived from an EMBL/GenBank/DDBJ whole genome shotgun (WGS) entry which is preliminary data.</text>
</comment>